<dbReference type="PANTHER" id="PTHR31431:SF1">
    <property type="entry name" value="NUCLEOPORIN NUP188"/>
    <property type="match status" value="1"/>
</dbReference>
<dbReference type="PANTHER" id="PTHR31431">
    <property type="entry name" value="NUCLEOPORIN NUP188 HOMOLOG"/>
    <property type="match status" value="1"/>
</dbReference>
<evidence type="ECO:0000313" key="2">
    <source>
        <dbReference type="EMBL" id="KDR06176.1"/>
    </source>
</evidence>
<proteinExistence type="predicted"/>
<dbReference type="InParanoid" id="A0A067QHQ6"/>
<protein>
    <submittedName>
        <fullName evidence="2">Nucleoporin NUP188-like protein</fullName>
    </submittedName>
</protein>
<dbReference type="eggNOG" id="KOG4833">
    <property type="taxonomic scope" value="Eukaryota"/>
</dbReference>
<dbReference type="EMBL" id="KK853606">
    <property type="protein sequence ID" value="KDR06176.1"/>
    <property type="molecule type" value="Genomic_DNA"/>
</dbReference>
<dbReference type="GO" id="GO:0006405">
    <property type="term" value="P:RNA export from nucleus"/>
    <property type="evidence" value="ECO:0007669"/>
    <property type="project" value="TreeGrafter"/>
</dbReference>
<dbReference type="GO" id="GO:0006606">
    <property type="term" value="P:protein import into nucleus"/>
    <property type="evidence" value="ECO:0007669"/>
    <property type="project" value="TreeGrafter"/>
</dbReference>
<dbReference type="Proteomes" id="UP000027135">
    <property type="component" value="Unassembled WGS sequence"/>
</dbReference>
<evidence type="ECO:0000259" key="1">
    <source>
        <dbReference type="Pfam" id="PF10487"/>
    </source>
</evidence>
<dbReference type="OMA" id="LILEVWH"/>
<dbReference type="InterPro" id="IPR044840">
    <property type="entry name" value="Nup188"/>
</dbReference>
<evidence type="ECO:0000313" key="3">
    <source>
        <dbReference type="Proteomes" id="UP000027135"/>
    </source>
</evidence>
<reference evidence="2 3" key="1">
    <citation type="journal article" date="2014" name="Nat. Commun.">
        <title>Molecular traces of alternative social organization in a termite genome.</title>
        <authorList>
            <person name="Terrapon N."/>
            <person name="Li C."/>
            <person name="Robertson H.M."/>
            <person name="Ji L."/>
            <person name="Meng X."/>
            <person name="Booth W."/>
            <person name="Chen Z."/>
            <person name="Childers C.P."/>
            <person name="Glastad K.M."/>
            <person name="Gokhale K."/>
            <person name="Gowin J."/>
            <person name="Gronenberg W."/>
            <person name="Hermansen R.A."/>
            <person name="Hu H."/>
            <person name="Hunt B.G."/>
            <person name="Huylmans A.K."/>
            <person name="Khalil S.M."/>
            <person name="Mitchell R.D."/>
            <person name="Munoz-Torres M.C."/>
            <person name="Mustard J.A."/>
            <person name="Pan H."/>
            <person name="Reese J.T."/>
            <person name="Scharf M.E."/>
            <person name="Sun F."/>
            <person name="Vogel H."/>
            <person name="Xiao J."/>
            <person name="Yang W."/>
            <person name="Yang Z."/>
            <person name="Yang Z."/>
            <person name="Zhou J."/>
            <person name="Zhu J."/>
            <person name="Brent C.S."/>
            <person name="Elsik C.G."/>
            <person name="Goodisman M.A."/>
            <person name="Liberles D.A."/>
            <person name="Roe R.M."/>
            <person name="Vargo E.L."/>
            <person name="Vilcinskas A."/>
            <person name="Wang J."/>
            <person name="Bornberg-Bauer E."/>
            <person name="Korb J."/>
            <person name="Zhang G."/>
            <person name="Liebig J."/>
        </authorList>
    </citation>
    <scope>NUCLEOTIDE SEQUENCE [LARGE SCALE GENOMIC DNA]</scope>
    <source>
        <tissue evidence="2">Whole organism</tissue>
    </source>
</reference>
<keyword evidence="3" id="KW-1185">Reference proteome</keyword>
<organism evidence="2 3">
    <name type="scientific">Zootermopsis nevadensis</name>
    <name type="common">Dampwood termite</name>
    <dbReference type="NCBI Taxonomy" id="136037"/>
    <lineage>
        <taxon>Eukaryota</taxon>
        <taxon>Metazoa</taxon>
        <taxon>Ecdysozoa</taxon>
        <taxon>Arthropoda</taxon>
        <taxon>Hexapoda</taxon>
        <taxon>Insecta</taxon>
        <taxon>Pterygota</taxon>
        <taxon>Neoptera</taxon>
        <taxon>Polyneoptera</taxon>
        <taxon>Dictyoptera</taxon>
        <taxon>Blattodea</taxon>
        <taxon>Blattoidea</taxon>
        <taxon>Termitoidae</taxon>
        <taxon>Termopsidae</taxon>
        <taxon>Zootermopsis</taxon>
    </lineage>
</organism>
<sequence>MELKGDIIYSKALWVIISGTNTNASEDVVSHELKRAHDQLQNGLNHFKDPNKECEAKFKTQVSDSVFKFTVRLKRFLGLDINQAWDFMCNYLLYEFRGAEEGLQEFIGSETRTTVLLSDIWLFYRSERLFLLKCINVLLTFHNDKGHPYQVGFNC</sequence>
<dbReference type="InterPro" id="IPR018864">
    <property type="entry name" value="Nucleoporin_Nup188_N"/>
</dbReference>
<dbReference type="GO" id="GO:0044611">
    <property type="term" value="C:nuclear pore inner ring"/>
    <property type="evidence" value="ECO:0007669"/>
    <property type="project" value="TreeGrafter"/>
</dbReference>
<gene>
    <name evidence="2" type="ORF">L798_03586</name>
</gene>
<dbReference type="Pfam" id="PF10487">
    <property type="entry name" value="Nup188_N"/>
    <property type="match status" value="1"/>
</dbReference>
<name>A0A067QHQ6_ZOONE</name>
<accession>A0A067QHQ6</accession>
<dbReference type="GO" id="GO:0017056">
    <property type="term" value="F:structural constituent of nuclear pore"/>
    <property type="evidence" value="ECO:0007669"/>
    <property type="project" value="InterPro"/>
</dbReference>
<feature type="domain" description="Nucleoporin Nup188 N-terminal" evidence="1">
    <location>
        <begin position="30"/>
        <end position="149"/>
    </location>
</feature>
<dbReference type="STRING" id="136037.A0A067QHQ6"/>
<dbReference type="AlphaFoldDB" id="A0A067QHQ6"/>